<protein>
    <submittedName>
        <fullName evidence="2">Uncharacterized protein</fullName>
    </submittedName>
</protein>
<reference evidence="2 3" key="1">
    <citation type="submission" date="2016-01" db="EMBL/GenBank/DDBJ databases">
        <title>Streptomyces amritsarensis strain MTCC 11845 genome sequencing and assembly.</title>
        <authorList>
            <person name="Sharma D."/>
            <person name="Nair G.R."/>
            <person name="Kaur G."/>
            <person name="Manhas R.K."/>
            <person name="Mayilraj S."/>
        </authorList>
    </citation>
    <scope>NUCLEOTIDE SEQUENCE [LARGE SCALE GENOMIC DNA]</scope>
    <source>
        <strain evidence="2 3">MTCC 11845</strain>
    </source>
</reference>
<dbReference type="RefSeq" id="WP_030844910.1">
    <property type="nucleotide sequence ID" value="NZ_JBHYUY010000032.1"/>
</dbReference>
<dbReference type="EMBL" id="MQUR01000016">
    <property type="protein sequence ID" value="OLZ69582.1"/>
    <property type="molecule type" value="Genomic_DNA"/>
</dbReference>
<feature type="region of interest" description="Disordered" evidence="1">
    <location>
        <begin position="127"/>
        <end position="148"/>
    </location>
</feature>
<evidence type="ECO:0000313" key="3">
    <source>
        <dbReference type="Proteomes" id="UP000187151"/>
    </source>
</evidence>
<name>A0ABX3G567_9ACTN</name>
<accession>A0ABX3G567</accession>
<keyword evidence="3" id="KW-1185">Reference proteome</keyword>
<dbReference type="Proteomes" id="UP000187151">
    <property type="component" value="Unassembled WGS sequence"/>
</dbReference>
<evidence type="ECO:0000256" key="1">
    <source>
        <dbReference type="SAM" id="MobiDB-lite"/>
    </source>
</evidence>
<proteinExistence type="predicted"/>
<sequence>MADDPGTTLAATLCDAPDFGGTTVTVLPDGGHAGGELRAYALAWLGLRRLGSLRAPFVPADPDSPFRQELRRGVNVTVWNHRPATWTLPDDQRGRTWQTYGADTADLGDWAAKATYVRVWEEAAGSPSHTVVPAPDGAEPGRPVLVVE</sequence>
<comment type="caution">
    <text evidence="2">The sequence shown here is derived from an EMBL/GenBank/DDBJ whole genome shotgun (WGS) entry which is preliminary data.</text>
</comment>
<evidence type="ECO:0000313" key="2">
    <source>
        <dbReference type="EMBL" id="OLZ69582.1"/>
    </source>
</evidence>
<gene>
    <name evidence="2" type="ORF">AVW11_09840</name>
</gene>
<organism evidence="2 3">
    <name type="scientific">Streptomyces amritsarensis</name>
    <dbReference type="NCBI Taxonomy" id="681158"/>
    <lineage>
        <taxon>Bacteria</taxon>
        <taxon>Bacillati</taxon>
        <taxon>Actinomycetota</taxon>
        <taxon>Actinomycetes</taxon>
        <taxon>Kitasatosporales</taxon>
        <taxon>Streptomycetaceae</taxon>
        <taxon>Streptomyces</taxon>
    </lineage>
</organism>